<dbReference type="PIRSF" id="PIRSF002741">
    <property type="entry name" value="MppA"/>
    <property type="match status" value="1"/>
</dbReference>
<name>A0ABP9W6E6_9DEIO</name>
<feature type="chain" id="PRO_5045825789" evidence="1">
    <location>
        <begin position="25"/>
        <end position="529"/>
    </location>
</feature>
<dbReference type="PANTHER" id="PTHR30290">
    <property type="entry name" value="PERIPLASMIC BINDING COMPONENT OF ABC TRANSPORTER"/>
    <property type="match status" value="1"/>
</dbReference>
<reference evidence="3 4" key="1">
    <citation type="submission" date="2024-02" db="EMBL/GenBank/DDBJ databases">
        <title>Deinococcus carri NBRC 110142.</title>
        <authorList>
            <person name="Ichikawa N."/>
            <person name="Katano-Makiyama Y."/>
            <person name="Hidaka K."/>
        </authorList>
    </citation>
    <scope>NUCLEOTIDE SEQUENCE [LARGE SCALE GENOMIC DNA]</scope>
    <source>
        <strain evidence="3 4">NBRC 110142</strain>
    </source>
</reference>
<accession>A0ABP9W6E6</accession>
<feature type="signal peptide" evidence="1">
    <location>
        <begin position="1"/>
        <end position="24"/>
    </location>
</feature>
<dbReference type="Pfam" id="PF00496">
    <property type="entry name" value="SBP_bac_5"/>
    <property type="match status" value="1"/>
</dbReference>
<dbReference type="Gene3D" id="3.40.190.10">
    <property type="entry name" value="Periplasmic binding protein-like II"/>
    <property type="match status" value="1"/>
</dbReference>
<keyword evidence="1" id="KW-0732">Signal</keyword>
<dbReference type="Proteomes" id="UP001401887">
    <property type="component" value="Unassembled WGS sequence"/>
</dbReference>
<sequence>MRRSPVARFLTAALAVALATTAYAGHTSKRIVLAIPQDEGELSPFTYVTGYPGYNLMSLVYDTLFVNDLNDVPRPWLVESYSVKDGKVWTLKLKGDVKWHDGRPLTSADVKFSFEYYKKYPVVGRFASAVRPISSIRTPDARTVIITLEQPGANFLLQPLADAPILPRHIWESVTAPKTFKNVIGSGPYKLVDHKTDQSYRLTENPDYFAAKPGADEVVLAVIPDPTSMFQALQAGQINAVAREVPPELIQRFAGNARLKTLRGPSYASTLLQFNTTTPPFNNAGFRRIVAGLVNNKALVETILLGNGTPGAAGFVHPDSPFFSKAAPTYPKMTVAQANRALDTLGFKLNRAGVRTGKDGKPLDLTFLVASNNPQRIRAAEIIASQLSPTGIRLTIKSLDPTTVQQALWPDFDVAKGRNFDMAMWGWSAPVQSQLNLAGLFHSNPVIGTLNVGGYRNKTVDALTTRMLTTVDAAARETLAARVQEIVAKDLPFLTLWYPDTVYAFDANAYDGWKFQKGQGIINKRSFLK</sequence>
<gene>
    <name evidence="3" type="primary">appA</name>
    <name evidence="3" type="ORF">Dcar01_01079</name>
</gene>
<dbReference type="SUPFAM" id="SSF53850">
    <property type="entry name" value="Periplasmic binding protein-like II"/>
    <property type="match status" value="1"/>
</dbReference>
<feature type="domain" description="Solute-binding protein family 5" evidence="2">
    <location>
        <begin position="73"/>
        <end position="437"/>
    </location>
</feature>
<dbReference type="InterPro" id="IPR030678">
    <property type="entry name" value="Peptide/Ni-bd"/>
</dbReference>
<evidence type="ECO:0000256" key="1">
    <source>
        <dbReference type="SAM" id="SignalP"/>
    </source>
</evidence>
<proteinExistence type="predicted"/>
<dbReference type="CDD" id="cd00995">
    <property type="entry name" value="PBP2_NikA_DppA_OppA_like"/>
    <property type="match status" value="1"/>
</dbReference>
<evidence type="ECO:0000313" key="4">
    <source>
        <dbReference type="Proteomes" id="UP001401887"/>
    </source>
</evidence>
<protein>
    <submittedName>
        <fullName evidence="3">Oligopeptide-binding protein AppA</fullName>
    </submittedName>
</protein>
<organism evidence="3 4">
    <name type="scientific">Deinococcus carri</name>
    <dbReference type="NCBI Taxonomy" id="1211323"/>
    <lineage>
        <taxon>Bacteria</taxon>
        <taxon>Thermotogati</taxon>
        <taxon>Deinococcota</taxon>
        <taxon>Deinococci</taxon>
        <taxon>Deinococcales</taxon>
        <taxon>Deinococcaceae</taxon>
        <taxon>Deinococcus</taxon>
    </lineage>
</organism>
<dbReference type="InterPro" id="IPR000914">
    <property type="entry name" value="SBP_5_dom"/>
</dbReference>
<evidence type="ECO:0000259" key="2">
    <source>
        <dbReference type="Pfam" id="PF00496"/>
    </source>
</evidence>
<keyword evidence="4" id="KW-1185">Reference proteome</keyword>
<comment type="caution">
    <text evidence="3">The sequence shown here is derived from an EMBL/GenBank/DDBJ whole genome shotgun (WGS) entry which is preliminary data.</text>
</comment>
<dbReference type="InterPro" id="IPR039424">
    <property type="entry name" value="SBP_5"/>
</dbReference>
<dbReference type="EMBL" id="BAABRP010000002">
    <property type="protein sequence ID" value="GAA5512365.1"/>
    <property type="molecule type" value="Genomic_DNA"/>
</dbReference>
<dbReference type="Gene3D" id="3.10.105.10">
    <property type="entry name" value="Dipeptide-binding Protein, Domain 3"/>
    <property type="match status" value="1"/>
</dbReference>
<evidence type="ECO:0000313" key="3">
    <source>
        <dbReference type="EMBL" id="GAA5512365.1"/>
    </source>
</evidence>